<keyword evidence="9" id="KW-0234">DNA repair</keyword>
<comment type="catalytic activity">
    <reaction evidence="11">
        <text>Couples ATP hydrolysis with the unwinding of duplex DNA by translocating in the 3'-5' direction.</text>
        <dbReference type="EC" id="5.6.2.4"/>
    </reaction>
</comment>
<dbReference type="InterPro" id="IPR038726">
    <property type="entry name" value="PDDEXK_AddAB-type"/>
</dbReference>
<dbReference type="GO" id="GO:0003677">
    <property type="term" value="F:DNA binding"/>
    <property type="evidence" value="ECO:0007669"/>
    <property type="project" value="UniProtKB-KW"/>
</dbReference>
<dbReference type="InterPro" id="IPR011604">
    <property type="entry name" value="PDDEXK-like_dom_sf"/>
</dbReference>
<evidence type="ECO:0000256" key="9">
    <source>
        <dbReference type="ARBA" id="ARBA00023204"/>
    </source>
</evidence>
<dbReference type="InterPro" id="IPR014017">
    <property type="entry name" value="DNA_helicase_UvrD-like_C"/>
</dbReference>
<dbReference type="Pfam" id="PF13361">
    <property type="entry name" value="UvrD_C"/>
    <property type="match status" value="2"/>
</dbReference>
<evidence type="ECO:0000256" key="4">
    <source>
        <dbReference type="ARBA" id="ARBA00022801"/>
    </source>
</evidence>
<dbReference type="GO" id="GO:0005829">
    <property type="term" value="C:cytosol"/>
    <property type="evidence" value="ECO:0007669"/>
    <property type="project" value="TreeGrafter"/>
</dbReference>
<comment type="caution">
    <text evidence="17">The sequence shown here is derived from an EMBL/GenBank/DDBJ whole genome shotgun (WGS) entry which is preliminary data.</text>
</comment>
<keyword evidence="6" id="KW-0269">Exonuclease</keyword>
<evidence type="ECO:0000256" key="12">
    <source>
        <dbReference type="ARBA" id="ARBA00034808"/>
    </source>
</evidence>
<feature type="domain" description="UvrD-like helicase ATP-binding" evidence="15">
    <location>
        <begin position="4"/>
        <end position="474"/>
    </location>
</feature>
<keyword evidence="2 14" id="KW-0547">Nucleotide-binding</keyword>
<name>A4BQ40_9GAMM</name>
<dbReference type="InterPro" id="IPR011335">
    <property type="entry name" value="Restrct_endonuc-II-like"/>
</dbReference>
<keyword evidence="4 14" id="KW-0378">Hydrolase</keyword>
<dbReference type="Pfam" id="PF12705">
    <property type="entry name" value="PDDEXK_1"/>
    <property type="match status" value="1"/>
</dbReference>
<dbReference type="Pfam" id="PF00580">
    <property type="entry name" value="UvrD-helicase"/>
    <property type="match status" value="1"/>
</dbReference>
<evidence type="ECO:0000256" key="7">
    <source>
        <dbReference type="ARBA" id="ARBA00022840"/>
    </source>
</evidence>
<dbReference type="GO" id="GO:0009338">
    <property type="term" value="C:exodeoxyribonuclease V complex"/>
    <property type="evidence" value="ECO:0007669"/>
    <property type="project" value="TreeGrafter"/>
</dbReference>
<keyword evidence="3" id="KW-0227">DNA damage</keyword>
<comment type="catalytic activity">
    <reaction evidence="13">
        <text>ATP + H2O = ADP + phosphate + H(+)</text>
        <dbReference type="Rhea" id="RHEA:13065"/>
        <dbReference type="ChEBI" id="CHEBI:15377"/>
        <dbReference type="ChEBI" id="CHEBI:15378"/>
        <dbReference type="ChEBI" id="CHEBI:30616"/>
        <dbReference type="ChEBI" id="CHEBI:43474"/>
        <dbReference type="ChEBI" id="CHEBI:456216"/>
        <dbReference type="EC" id="5.6.2.4"/>
    </reaction>
</comment>
<dbReference type="AlphaFoldDB" id="A4BQ40"/>
<dbReference type="EC" id="5.6.2.4" evidence="12"/>
<keyword evidence="8" id="KW-0238">DNA-binding</keyword>
<dbReference type="PROSITE" id="PS51217">
    <property type="entry name" value="UVRD_HELICASE_CTER"/>
    <property type="match status" value="1"/>
</dbReference>
<evidence type="ECO:0000256" key="5">
    <source>
        <dbReference type="ARBA" id="ARBA00022806"/>
    </source>
</evidence>
<evidence type="ECO:0000256" key="14">
    <source>
        <dbReference type="PROSITE-ProRule" id="PRU00560"/>
    </source>
</evidence>
<dbReference type="HOGENOM" id="CLU_001114_1_1_6"/>
<keyword evidence="1" id="KW-0540">Nuclease</keyword>
<evidence type="ECO:0000256" key="2">
    <source>
        <dbReference type="ARBA" id="ARBA00022741"/>
    </source>
</evidence>
<evidence type="ECO:0000259" key="15">
    <source>
        <dbReference type="PROSITE" id="PS51198"/>
    </source>
</evidence>
<feature type="binding site" evidence="14">
    <location>
        <begin position="25"/>
        <end position="32"/>
    </location>
    <ligand>
        <name>ATP</name>
        <dbReference type="ChEBI" id="CHEBI:30616"/>
    </ligand>
</feature>
<organism evidence="17 18">
    <name type="scientific">Nitrococcus mobilis Nb-231</name>
    <dbReference type="NCBI Taxonomy" id="314278"/>
    <lineage>
        <taxon>Bacteria</taxon>
        <taxon>Pseudomonadati</taxon>
        <taxon>Pseudomonadota</taxon>
        <taxon>Gammaproteobacteria</taxon>
        <taxon>Chromatiales</taxon>
        <taxon>Ectothiorhodospiraceae</taxon>
        <taxon>Nitrococcus</taxon>
    </lineage>
</organism>
<keyword evidence="5 14" id="KW-0347">Helicase</keyword>
<sequence>MSELIDHRQRLRALTAIDSTLLVEAGAGSGKTALMAGRIVYSLAQGIEPGRIAAITFTELAAGQLLIRIRGFLERALRGETPVELQAAFPKGLSDAERIRLTTARERLAELTATTIHGFCQQLIRPYPVEADIDPGAAIMDAPAAELAWQDLLEAFLRERLEAADEGDPLVAFIEAAGANSAAEIDRIARFLRRSRSTDPVAAQDATKWLESLHEAVTALANWLQEQLCSEPSTVELVAELRALVQVYRRALQHGASPRALMALAFVPPRCSAHTQKLTFRKWGRQGKWQSAATASGLSKAAGTALSREGEALYQVVGAACTALQGAVAIGAFEQLAESLRPLLERYQDYKRAAALLDFDDLLATACALLRDPANEPVRRALSARYRYILVDEFQDTDPLQVEILWRLCGEGTHDTPWQERVLRSGALFCVGDPKQAIYRFRGADVATYVAARERLKAADPECILEVTANFRSYRPILEWVNERFAAPLTAVGQPGFQPLAPTRTPPDDAPRVVRLTVPVAAADDKPRPSECREAEAQRVAELCQRLIGGYPIHTGRRPRPCRPGDIVLLAPSGTELWRYERALEDRGVAVASQAGKGFFRRQEIQDLIAITRVLADARDTVALGALLRGPLVGLTEEALLDIVDQLPPPEDCAGSARLTLWTEPAYVADTLARTTLEILQALAARALDTTPFALLGQAVAELHVRPLLIHRHSGGAERALANVELFLEMSKPYAARGLFAFAADMRTRWEDAEASTEGRPDAQEHAVHLITMHSAKGLEWPIVIPVNTVSEGRAAGGPLFDRSDQRIHYCLGAFRAERYVTALDEEKAEQRREQVRLLYVAFTRAEQLLVLPQPLEAESGWFGLLDLRLDQLPTLDDGGWGSSLPERIPAQIINGQDRVRFQHEAQRIQAARRALVWRRPSEHEPAGAAPSMAEESSVFAEPAADAMSPAEGGALRGTVLHKLMEEVLTEEVDEAAQVLQTRAAELLAQLAPAPVEAPPISDSPAELAEVVRRTLALPVVVALRTRLLAEVPIYDCYKVAEAPRAETLISGVADALALGVDGTVEAVIDWKSDIAPSERVRRLYREQVRAYLVATQAKRGLVVYMSLAEVDEITAA</sequence>
<dbReference type="SUPFAM" id="SSF52540">
    <property type="entry name" value="P-loop containing nucleoside triphosphate hydrolases"/>
    <property type="match status" value="1"/>
</dbReference>
<gene>
    <name evidence="17" type="ORF">NB231_04780</name>
</gene>
<keyword evidence="18" id="KW-1185">Reference proteome</keyword>
<feature type="domain" description="UvrD-like helicase C-terminal" evidence="16">
    <location>
        <begin position="475"/>
        <end position="778"/>
    </location>
</feature>
<dbReference type="Gene3D" id="3.40.50.300">
    <property type="entry name" value="P-loop containing nucleotide triphosphate hydrolases"/>
    <property type="match status" value="4"/>
</dbReference>
<dbReference type="PANTHER" id="PTHR11070:SF23">
    <property type="entry name" value="RECBCD ENZYME SUBUNIT RECB"/>
    <property type="match status" value="1"/>
</dbReference>
<evidence type="ECO:0000313" key="17">
    <source>
        <dbReference type="EMBL" id="EAR22195.1"/>
    </source>
</evidence>
<dbReference type="GO" id="GO:0000725">
    <property type="term" value="P:recombinational repair"/>
    <property type="evidence" value="ECO:0007669"/>
    <property type="project" value="TreeGrafter"/>
</dbReference>
<evidence type="ECO:0000256" key="8">
    <source>
        <dbReference type="ARBA" id="ARBA00023125"/>
    </source>
</evidence>
<dbReference type="EMBL" id="AAOF01000004">
    <property type="protein sequence ID" value="EAR22195.1"/>
    <property type="molecule type" value="Genomic_DNA"/>
</dbReference>
<dbReference type="GO" id="GO:0005524">
    <property type="term" value="F:ATP binding"/>
    <property type="evidence" value="ECO:0007669"/>
    <property type="project" value="UniProtKB-UniRule"/>
</dbReference>
<dbReference type="Proteomes" id="UP000003374">
    <property type="component" value="Unassembled WGS sequence"/>
</dbReference>
<dbReference type="STRING" id="314278.NB231_04780"/>
<dbReference type="InterPro" id="IPR014016">
    <property type="entry name" value="UvrD-like_ATP-bd"/>
</dbReference>
<dbReference type="RefSeq" id="WP_005000175.1">
    <property type="nucleotide sequence ID" value="NZ_CH672427.1"/>
</dbReference>
<evidence type="ECO:0000256" key="3">
    <source>
        <dbReference type="ARBA" id="ARBA00022763"/>
    </source>
</evidence>
<dbReference type="SUPFAM" id="SSF52980">
    <property type="entry name" value="Restriction endonuclease-like"/>
    <property type="match status" value="1"/>
</dbReference>
<dbReference type="eggNOG" id="COG1074">
    <property type="taxonomic scope" value="Bacteria"/>
</dbReference>
<dbReference type="InterPro" id="IPR027417">
    <property type="entry name" value="P-loop_NTPase"/>
</dbReference>
<dbReference type="Gene3D" id="3.90.320.10">
    <property type="match status" value="1"/>
</dbReference>
<dbReference type="PANTHER" id="PTHR11070">
    <property type="entry name" value="UVRD / RECB / PCRA DNA HELICASE FAMILY MEMBER"/>
    <property type="match status" value="1"/>
</dbReference>
<evidence type="ECO:0000313" key="18">
    <source>
        <dbReference type="Proteomes" id="UP000003374"/>
    </source>
</evidence>
<proteinExistence type="predicted"/>
<dbReference type="OrthoDB" id="9810135at2"/>
<evidence type="ECO:0000256" key="13">
    <source>
        <dbReference type="ARBA" id="ARBA00048988"/>
    </source>
</evidence>
<dbReference type="GO" id="GO:0043138">
    <property type="term" value="F:3'-5' DNA helicase activity"/>
    <property type="evidence" value="ECO:0007669"/>
    <property type="project" value="UniProtKB-EC"/>
</dbReference>
<dbReference type="PROSITE" id="PS51198">
    <property type="entry name" value="UVRD_HELICASE_ATP_BIND"/>
    <property type="match status" value="1"/>
</dbReference>
<dbReference type="GO" id="GO:0004527">
    <property type="term" value="F:exonuclease activity"/>
    <property type="evidence" value="ECO:0007669"/>
    <property type="project" value="UniProtKB-KW"/>
</dbReference>
<accession>A4BQ40</accession>
<reference evidence="17 18" key="1">
    <citation type="submission" date="2006-02" db="EMBL/GenBank/DDBJ databases">
        <authorList>
            <person name="Waterbury J."/>
            <person name="Ferriera S."/>
            <person name="Johnson J."/>
            <person name="Kravitz S."/>
            <person name="Halpern A."/>
            <person name="Remington K."/>
            <person name="Beeson K."/>
            <person name="Tran B."/>
            <person name="Rogers Y.-H."/>
            <person name="Friedman R."/>
            <person name="Venter J.C."/>
        </authorList>
    </citation>
    <scope>NUCLEOTIDE SEQUENCE [LARGE SCALE GENOMIC DNA]</scope>
    <source>
        <strain evidence="17 18">Nb-231</strain>
    </source>
</reference>
<keyword evidence="7 14" id="KW-0067">ATP-binding</keyword>
<evidence type="ECO:0000256" key="11">
    <source>
        <dbReference type="ARBA" id="ARBA00034617"/>
    </source>
</evidence>
<evidence type="ECO:0000256" key="6">
    <source>
        <dbReference type="ARBA" id="ARBA00022839"/>
    </source>
</evidence>
<protein>
    <recommendedName>
        <fullName evidence="12">DNA 3'-5' helicase</fullName>
        <ecNumber evidence="12">5.6.2.4</ecNumber>
    </recommendedName>
</protein>
<evidence type="ECO:0000256" key="1">
    <source>
        <dbReference type="ARBA" id="ARBA00022722"/>
    </source>
</evidence>
<keyword evidence="10" id="KW-0413">Isomerase</keyword>
<evidence type="ECO:0000256" key="10">
    <source>
        <dbReference type="ARBA" id="ARBA00023235"/>
    </source>
</evidence>
<evidence type="ECO:0000259" key="16">
    <source>
        <dbReference type="PROSITE" id="PS51217"/>
    </source>
</evidence>
<dbReference type="InterPro" id="IPR000212">
    <property type="entry name" value="DNA_helicase_UvrD/REP"/>
</dbReference>